<comment type="subcellular location">
    <subcellularLocation>
        <location evidence="2 8">Nucleus</location>
    </subcellularLocation>
</comment>
<dbReference type="PROSITE" id="PS50072">
    <property type="entry name" value="CSA_PPIASE_2"/>
    <property type="match status" value="1"/>
</dbReference>
<evidence type="ECO:0000256" key="5">
    <source>
        <dbReference type="ARBA" id="ARBA00023235"/>
    </source>
</evidence>
<sequence>MSILFETTEGDFVIDLFVEESPKAALNFIKLCKMKYYNHCLFYLIQPGFIIQSGDPTGTGKGGSSIFGVINGEKERFFEDDFSPKLKHNKTGIVSMNNFGSNTNNSQFFITLRKDDLQFLDKKYMIVGEIVEGLDVVINISDAFCDQEGRPLRNIRILKTNILFDPFPDPNGFQEPDASPNREIAYQSNDVRFEKDEKIEENNTDEQIKIQDAKVKADILTMVGDIPDPEIKPPDNVLFVCKLNPITEKDDLEVIFSRFGKINSCDIVRNRKTGDSLCYGFIEFENKESCEQAYLKMDKALIDDRHIHVDFCQSIAKVDPRKKQKTSESTNMALTRRKHLHQEKKKKDSIKVKDSSFNPDVANLLFGGLGDQIKSYLENQEKEKEKKNKNKNKKDHRKRKSSKSKKENHSHSYSHSHSHYHSKDEKKK</sequence>
<comment type="caution">
    <text evidence="12">The sequence shown here is derived from an EMBL/GenBank/DDBJ whole genome shotgun (WGS) entry which is preliminary data.</text>
</comment>
<dbReference type="SMART" id="SM00360">
    <property type="entry name" value="RRM"/>
    <property type="match status" value="1"/>
</dbReference>
<comment type="similarity">
    <text evidence="8">Belongs to the cyclophilin-type PPIase family. PPIL4 subfamily.</text>
</comment>
<dbReference type="EC" id="5.2.1.8" evidence="8"/>
<feature type="region of interest" description="Disordered" evidence="9">
    <location>
        <begin position="377"/>
        <end position="428"/>
    </location>
</feature>
<comment type="function">
    <text evidence="8">PPIases accelerate the folding of proteins. It catalyzes the cis-trans isomerization of proline imidic peptide bonds in oligopeptides.</text>
</comment>
<dbReference type="CDD" id="cd12235">
    <property type="entry name" value="RRM_PPIL4"/>
    <property type="match status" value="1"/>
</dbReference>
<dbReference type="PANTHER" id="PTHR45843:SF1">
    <property type="entry name" value="PEPTIDYL-PROLYL CIS-TRANS ISOMERASE-LIKE 4"/>
    <property type="match status" value="1"/>
</dbReference>
<dbReference type="Gene3D" id="2.40.100.10">
    <property type="entry name" value="Cyclophilin-like"/>
    <property type="match status" value="1"/>
</dbReference>
<evidence type="ECO:0000256" key="9">
    <source>
        <dbReference type="SAM" id="MobiDB-lite"/>
    </source>
</evidence>
<dbReference type="PROSITE" id="PS50102">
    <property type="entry name" value="RRM"/>
    <property type="match status" value="1"/>
</dbReference>
<proteinExistence type="inferred from homology"/>
<evidence type="ECO:0000256" key="6">
    <source>
        <dbReference type="ARBA" id="ARBA00023242"/>
    </source>
</evidence>
<dbReference type="OMA" id="APKCCEN"/>
<feature type="compositionally biased region" description="Basic and acidic residues" evidence="9">
    <location>
        <begin position="345"/>
        <end position="354"/>
    </location>
</feature>
<dbReference type="GO" id="GO:0005634">
    <property type="term" value="C:nucleus"/>
    <property type="evidence" value="ECO:0007669"/>
    <property type="project" value="UniProtKB-SubCell"/>
</dbReference>
<dbReference type="Gene3D" id="3.30.70.330">
    <property type="match status" value="1"/>
</dbReference>
<dbReference type="SUPFAM" id="SSF54928">
    <property type="entry name" value="RNA-binding domain, RBD"/>
    <property type="match status" value="1"/>
</dbReference>
<organism evidence="12 13">
    <name type="scientific">Anaeramoeba ignava</name>
    <name type="common">Anaerobic marine amoeba</name>
    <dbReference type="NCBI Taxonomy" id="1746090"/>
    <lineage>
        <taxon>Eukaryota</taxon>
        <taxon>Metamonada</taxon>
        <taxon>Anaeramoebidae</taxon>
        <taxon>Anaeramoeba</taxon>
    </lineage>
</organism>
<evidence type="ECO:0000313" key="13">
    <source>
        <dbReference type="Proteomes" id="UP001149090"/>
    </source>
</evidence>
<evidence type="ECO:0000313" key="12">
    <source>
        <dbReference type="EMBL" id="KAJ5078346.1"/>
    </source>
</evidence>
<dbReference type="GO" id="GO:0003723">
    <property type="term" value="F:RNA binding"/>
    <property type="evidence" value="ECO:0007669"/>
    <property type="project" value="UniProtKB-UniRule"/>
</dbReference>
<dbReference type="Pfam" id="PF00160">
    <property type="entry name" value="Pro_isomerase"/>
    <property type="match status" value="1"/>
</dbReference>
<dbReference type="PANTHER" id="PTHR45843">
    <property type="entry name" value="PEPTIDYL-PROLYL CIS-TRANS ISOMERASE-LIKE 4"/>
    <property type="match status" value="1"/>
</dbReference>
<evidence type="ECO:0000256" key="2">
    <source>
        <dbReference type="ARBA" id="ARBA00004123"/>
    </source>
</evidence>
<dbReference type="PRINTS" id="PR00153">
    <property type="entry name" value="CSAPPISMRASE"/>
</dbReference>
<feature type="compositionally biased region" description="Basic residues" evidence="9">
    <location>
        <begin position="411"/>
        <end position="420"/>
    </location>
</feature>
<reference evidence="12" key="1">
    <citation type="submission" date="2022-10" db="EMBL/GenBank/DDBJ databases">
        <title>Novel sulphate-reducing endosymbionts in the free-living metamonad Anaeramoeba.</title>
        <authorList>
            <person name="Jerlstrom-Hultqvist J."/>
            <person name="Cepicka I."/>
            <person name="Gallot-Lavallee L."/>
            <person name="Salas-Leiva D."/>
            <person name="Curtis B.A."/>
            <person name="Zahonova K."/>
            <person name="Pipaliya S."/>
            <person name="Dacks J."/>
            <person name="Roger A.J."/>
        </authorList>
    </citation>
    <scope>NUCLEOTIDE SEQUENCE</scope>
    <source>
        <strain evidence="12">BMAN</strain>
    </source>
</reference>
<evidence type="ECO:0000256" key="4">
    <source>
        <dbReference type="ARBA" id="ARBA00023110"/>
    </source>
</evidence>
<dbReference type="Pfam" id="PF00076">
    <property type="entry name" value="RRM_1"/>
    <property type="match status" value="1"/>
</dbReference>
<dbReference type="InterPro" id="IPR000504">
    <property type="entry name" value="RRM_dom"/>
</dbReference>
<keyword evidence="6 8" id="KW-0539">Nucleus</keyword>
<dbReference type="OrthoDB" id="2083at2759"/>
<feature type="compositionally biased region" description="Basic residues" evidence="9">
    <location>
        <begin position="335"/>
        <end position="344"/>
    </location>
</feature>
<dbReference type="InterPro" id="IPR035542">
    <property type="entry name" value="CRIP"/>
</dbReference>
<evidence type="ECO:0000256" key="7">
    <source>
        <dbReference type="PROSITE-ProRule" id="PRU00176"/>
    </source>
</evidence>
<dbReference type="Proteomes" id="UP001149090">
    <property type="component" value="Unassembled WGS sequence"/>
</dbReference>
<feature type="domain" description="PPIase cyclophilin-type" evidence="10">
    <location>
        <begin position="10"/>
        <end position="162"/>
    </location>
</feature>
<feature type="domain" description="RRM" evidence="11">
    <location>
        <begin position="236"/>
        <end position="314"/>
    </location>
</feature>
<evidence type="ECO:0000256" key="8">
    <source>
        <dbReference type="RuleBase" id="RU365081"/>
    </source>
</evidence>
<evidence type="ECO:0000259" key="10">
    <source>
        <dbReference type="PROSITE" id="PS50072"/>
    </source>
</evidence>
<dbReference type="InterPro" id="IPR035538">
    <property type="entry name" value="Cyclophilin_PPIL4"/>
</dbReference>
<keyword evidence="4 8" id="KW-0697">Rotamase</keyword>
<feature type="region of interest" description="Disordered" evidence="9">
    <location>
        <begin position="320"/>
        <end position="354"/>
    </location>
</feature>
<dbReference type="AlphaFoldDB" id="A0A9Q0LTC6"/>
<keyword evidence="13" id="KW-1185">Reference proteome</keyword>
<dbReference type="EMBL" id="JAPDFW010000054">
    <property type="protein sequence ID" value="KAJ5078346.1"/>
    <property type="molecule type" value="Genomic_DNA"/>
</dbReference>
<evidence type="ECO:0000256" key="3">
    <source>
        <dbReference type="ARBA" id="ARBA00022884"/>
    </source>
</evidence>
<evidence type="ECO:0000259" key="11">
    <source>
        <dbReference type="PROSITE" id="PS50102"/>
    </source>
</evidence>
<keyword evidence="3 7" id="KW-0694">RNA-binding</keyword>
<dbReference type="SUPFAM" id="SSF50891">
    <property type="entry name" value="Cyclophilin-like"/>
    <property type="match status" value="1"/>
</dbReference>
<dbReference type="GO" id="GO:0003755">
    <property type="term" value="F:peptidyl-prolyl cis-trans isomerase activity"/>
    <property type="evidence" value="ECO:0007669"/>
    <property type="project" value="UniProtKB-UniRule"/>
</dbReference>
<evidence type="ECO:0000256" key="1">
    <source>
        <dbReference type="ARBA" id="ARBA00000971"/>
    </source>
</evidence>
<dbReference type="InterPro" id="IPR035979">
    <property type="entry name" value="RBD_domain_sf"/>
</dbReference>
<dbReference type="CDD" id="cd01921">
    <property type="entry name" value="cyclophilin_RRM"/>
    <property type="match status" value="1"/>
</dbReference>
<feature type="compositionally biased region" description="Basic residues" evidence="9">
    <location>
        <begin position="387"/>
        <end position="403"/>
    </location>
</feature>
<protein>
    <recommendedName>
        <fullName evidence="8">Peptidyl-prolyl cis-trans isomerase</fullName>
        <shortName evidence="8">PPIase</shortName>
        <ecNumber evidence="8">5.2.1.8</ecNumber>
    </recommendedName>
</protein>
<keyword evidence="5 8" id="KW-0413">Isomerase</keyword>
<name>A0A9Q0LTC6_ANAIG</name>
<gene>
    <name evidence="12" type="ORF">M0811_05134</name>
</gene>
<dbReference type="InterPro" id="IPR029000">
    <property type="entry name" value="Cyclophilin-like_dom_sf"/>
</dbReference>
<dbReference type="InterPro" id="IPR002130">
    <property type="entry name" value="Cyclophilin-type_PPIase_dom"/>
</dbReference>
<dbReference type="InterPro" id="IPR012677">
    <property type="entry name" value="Nucleotide-bd_a/b_plait_sf"/>
</dbReference>
<comment type="catalytic activity">
    <reaction evidence="1 8">
        <text>[protein]-peptidylproline (omega=180) = [protein]-peptidylproline (omega=0)</text>
        <dbReference type="Rhea" id="RHEA:16237"/>
        <dbReference type="Rhea" id="RHEA-COMP:10747"/>
        <dbReference type="Rhea" id="RHEA-COMP:10748"/>
        <dbReference type="ChEBI" id="CHEBI:83833"/>
        <dbReference type="ChEBI" id="CHEBI:83834"/>
        <dbReference type="EC" id="5.2.1.8"/>
    </reaction>
</comment>
<accession>A0A9Q0LTC6</accession>